<dbReference type="NCBIfam" id="TIGR00437">
    <property type="entry name" value="feoB"/>
    <property type="match status" value="1"/>
</dbReference>
<dbReference type="InterPro" id="IPR041069">
    <property type="entry name" value="FeoB_Cyto"/>
</dbReference>
<evidence type="ECO:0000256" key="7">
    <source>
        <dbReference type="ARBA" id="ARBA00022741"/>
    </source>
</evidence>
<comment type="similarity">
    <text evidence="16">Belongs to the TRAFAC class TrmE-Era-EngA-EngB-Septin-like GTPase superfamily. FeoB GTPase (TC 9.A.8) family.</text>
</comment>
<reference evidence="18 19" key="1">
    <citation type="submission" date="2018-12" db="EMBL/GenBank/DDBJ databases">
        <title>First genome draft of Desulfovibrio legallis sp. nov.</title>
        <authorList>
            <person name="Ben Dhia O."/>
            <person name="Najjari A."/>
            <person name="Ferjani R."/>
            <person name="Fhoula I."/>
            <person name="Fardeau M.-L."/>
            <person name="Boudabbous A."/>
            <person name="Ouzari H.I."/>
        </authorList>
    </citation>
    <scope>NUCLEOTIDE SEQUENCE [LARGE SCALE GENOMIC DNA]</scope>
    <source>
        <strain evidence="18 19">H1T</strain>
    </source>
</reference>
<evidence type="ECO:0000256" key="8">
    <source>
        <dbReference type="ARBA" id="ARBA00022989"/>
    </source>
</evidence>
<keyword evidence="4 16" id="KW-0410">Iron transport</keyword>
<evidence type="ECO:0000256" key="6">
    <source>
        <dbReference type="ARBA" id="ARBA00022692"/>
    </source>
</evidence>
<keyword evidence="5" id="KW-0997">Cell inner membrane</keyword>
<dbReference type="PROSITE" id="PS51711">
    <property type="entry name" value="G_FEOB"/>
    <property type="match status" value="1"/>
</dbReference>
<dbReference type="Pfam" id="PF02421">
    <property type="entry name" value="FeoB_N"/>
    <property type="match status" value="1"/>
</dbReference>
<dbReference type="RefSeq" id="WP_118229617.1">
    <property type="nucleotide sequence ID" value="NZ_JAQDZC010000005.1"/>
</dbReference>
<dbReference type="Proteomes" id="UP000292919">
    <property type="component" value="Unassembled WGS sequence"/>
</dbReference>
<feature type="binding site" evidence="14">
    <location>
        <begin position="36"/>
        <end position="40"/>
    </location>
    <ligand>
        <name>GTP</name>
        <dbReference type="ChEBI" id="CHEBI:37565"/>
        <label>1</label>
    </ligand>
</feature>
<dbReference type="InterPro" id="IPR050860">
    <property type="entry name" value="FeoB_GTPase"/>
</dbReference>
<feature type="binding site" evidence="15">
    <location>
        <position position="26"/>
    </location>
    <ligand>
        <name>Mg(2+)</name>
        <dbReference type="ChEBI" id="CHEBI:18420"/>
        <label>2</label>
    </ligand>
</feature>
<dbReference type="FunFam" id="3.40.50.300:FF:000426">
    <property type="entry name" value="Ferrous iron transport protein B"/>
    <property type="match status" value="1"/>
</dbReference>
<name>A0A6H3FG10_9BACT</name>
<dbReference type="PANTHER" id="PTHR43185">
    <property type="entry name" value="FERROUS IRON TRANSPORT PROTEIN B"/>
    <property type="match status" value="1"/>
</dbReference>
<evidence type="ECO:0000256" key="11">
    <source>
        <dbReference type="ARBA" id="ARBA00023134"/>
    </source>
</evidence>
<feature type="binding site" evidence="14">
    <location>
        <begin position="11"/>
        <end position="18"/>
    </location>
    <ligand>
        <name>GTP</name>
        <dbReference type="ChEBI" id="CHEBI:37565"/>
        <label>1</label>
    </ligand>
</feature>
<evidence type="ECO:0000256" key="13">
    <source>
        <dbReference type="NCBIfam" id="TIGR00437"/>
    </source>
</evidence>
<evidence type="ECO:0000313" key="18">
    <source>
        <dbReference type="EMBL" id="TBH81538.1"/>
    </source>
</evidence>
<keyword evidence="7 14" id="KW-0547">Nucleotide-binding</keyword>
<dbReference type="GO" id="GO:0046872">
    <property type="term" value="F:metal ion binding"/>
    <property type="evidence" value="ECO:0007669"/>
    <property type="project" value="UniProtKB-KW"/>
</dbReference>
<feature type="binding site" evidence="14">
    <location>
        <begin position="117"/>
        <end position="120"/>
    </location>
    <ligand>
        <name>GTP</name>
        <dbReference type="ChEBI" id="CHEBI:37565"/>
        <label>1</label>
    </ligand>
</feature>
<evidence type="ECO:0000313" key="19">
    <source>
        <dbReference type="Proteomes" id="UP000292919"/>
    </source>
</evidence>
<feature type="binding site" evidence="14">
    <location>
        <begin position="57"/>
        <end position="60"/>
    </location>
    <ligand>
        <name>GTP</name>
        <dbReference type="ChEBI" id="CHEBI:37565"/>
        <label>1</label>
    </ligand>
</feature>
<feature type="domain" description="FeoB-type G" evidence="17">
    <location>
        <begin position="4"/>
        <end position="166"/>
    </location>
</feature>
<keyword evidence="6 16" id="KW-0812">Transmembrane</keyword>
<evidence type="ECO:0000256" key="15">
    <source>
        <dbReference type="PIRSR" id="PIRSR603373-2"/>
    </source>
</evidence>
<dbReference type="InterPro" id="IPR006073">
    <property type="entry name" value="GTP-bd"/>
</dbReference>
<comment type="caution">
    <text evidence="18">The sequence shown here is derived from an EMBL/GenBank/DDBJ whole genome shotgun (WGS) entry which is preliminary data.</text>
</comment>
<keyword evidence="19" id="KW-1185">Reference proteome</keyword>
<evidence type="ECO:0000256" key="2">
    <source>
        <dbReference type="ARBA" id="ARBA00022448"/>
    </source>
</evidence>
<feature type="transmembrane region" description="Helical" evidence="16">
    <location>
        <begin position="521"/>
        <end position="543"/>
    </location>
</feature>
<keyword evidence="3" id="KW-1003">Cell membrane</keyword>
<feature type="transmembrane region" description="Helical" evidence="16">
    <location>
        <begin position="290"/>
        <end position="310"/>
    </location>
</feature>
<feature type="transmembrane region" description="Helical" evidence="16">
    <location>
        <begin position="465"/>
        <end position="490"/>
    </location>
</feature>
<organism evidence="18 19">
    <name type="scientific">Desulfovibrio legallii</name>
    <dbReference type="NCBI Taxonomy" id="571438"/>
    <lineage>
        <taxon>Bacteria</taxon>
        <taxon>Pseudomonadati</taxon>
        <taxon>Thermodesulfobacteriota</taxon>
        <taxon>Desulfovibrionia</taxon>
        <taxon>Desulfovibrionales</taxon>
        <taxon>Desulfovibrionaceae</taxon>
        <taxon>Desulfovibrio</taxon>
    </lineage>
</organism>
<feature type="binding site" evidence="15">
    <location>
        <position position="25"/>
    </location>
    <ligand>
        <name>Mg(2+)</name>
        <dbReference type="ChEBI" id="CHEBI:18420"/>
        <label>2</label>
    </ligand>
</feature>
<evidence type="ECO:0000256" key="3">
    <source>
        <dbReference type="ARBA" id="ARBA00022475"/>
    </source>
</evidence>
<dbReference type="InterPro" id="IPR003373">
    <property type="entry name" value="Fe2_transport_prot-B"/>
</dbReference>
<protein>
    <recommendedName>
        <fullName evidence="13 16">Ferrous iron transport protein B</fullName>
    </recommendedName>
</protein>
<feature type="transmembrane region" description="Helical" evidence="16">
    <location>
        <begin position="791"/>
        <end position="810"/>
    </location>
</feature>
<feature type="transmembrane region" description="Helical" evidence="16">
    <location>
        <begin position="433"/>
        <end position="459"/>
    </location>
</feature>
<dbReference type="InterPro" id="IPR011642">
    <property type="entry name" value="Gate_dom"/>
</dbReference>
<keyword evidence="10" id="KW-0406">Ion transport</keyword>
<feature type="transmembrane region" description="Helical" evidence="16">
    <location>
        <begin position="402"/>
        <end position="421"/>
    </location>
</feature>
<evidence type="ECO:0000256" key="5">
    <source>
        <dbReference type="ARBA" id="ARBA00022519"/>
    </source>
</evidence>
<feature type="binding site" evidence="15">
    <location>
        <position position="22"/>
    </location>
    <ligand>
        <name>Mg(2+)</name>
        <dbReference type="ChEBI" id="CHEBI:18420"/>
        <label>1</label>
    </ligand>
</feature>
<dbReference type="CDD" id="cd01879">
    <property type="entry name" value="FeoB"/>
    <property type="match status" value="1"/>
</dbReference>
<evidence type="ECO:0000259" key="17">
    <source>
        <dbReference type="PROSITE" id="PS51711"/>
    </source>
</evidence>
<dbReference type="EMBL" id="SIXC01000002">
    <property type="protein sequence ID" value="TBH81538.1"/>
    <property type="molecule type" value="Genomic_DNA"/>
</dbReference>
<gene>
    <name evidence="18" type="primary">feoB</name>
    <name evidence="18" type="ORF">EB812_01875</name>
</gene>
<feature type="transmembrane region" description="Helical" evidence="16">
    <location>
        <begin position="720"/>
        <end position="740"/>
    </location>
</feature>
<dbReference type="AlphaFoldDB" id="A0A6H3FG10"/>
<evidence type="ECO:0000256" key="4">
    <source>
        <dbReference type="ARBA" id="ARBA00022496"/>
    </source>
</evidence>
<keyword evidence="12 16" id="KW-0472">Membrane</keyword>
<dbReference type="GO" id="GO:0005886">
    <property type="term" value="C:plasma membrane"/>
    <property type="evidence" value="ECO:0007669"/>
    <property type="project" value="UniProtKB-SubCell"/>
</dbReference>
<comment type="subcellular location">
    <subcellularLocation>
        <location evidence="1 16">Cell inner membrane</location>
        <topology evidence="1 16">Multi-pass membrane protein</topology>
    </subcellularLocation>
</comment>
<dbReference type="InterPro" id="IPR027417">
    <property type="entry name" value="P-loop_NTPase"/>
</dbReference>
<dbReference type="InterPro" id="IPR030389">
    <property type="entry name" value="G_FEOB_dom"/>
</dbReference>
<keyword evidence="15" id="KW-0479">Metal-binding</keyword>
<evidence type="ECO:0000256" key="16">
    <source>
        <dbReference type="RuleBase" id="RU362098"/>
    </source>
</evidence>
<dbReference type="GO" id="GO:0015093">
    <property type="term" value="F:ferrous iron transmembrane transporter activity"/>
    <property type="evidence" value="ECO:0007669"/>
    <property type="project" value="UniProtKB-UniRule"/>
</dbReference>
<keyword evidence="11 14" id="KW-0342">GTP-binding</keyword>
<dbReference type="PRINTS" id="PR00326">
    <property type="entry name" value="GTP1OBG"/>
</dbReference>
<keyword evidence="8 16" id="KW-1133">Transmembrane helix</keyword>
<dbReference type="Pfam" id="PF17910">
    <property type="entry name" value="FeoB_Cyto"/>
    <property type="match status" value="1"/>
</dbReference>
<accession>A0A6H3FG10</accession>
<dbReference type="Pfam" id="PF07670">
    <property type="entry name" value="Gate"/>
    <property type="match status" value="2"/>
</dbReference>
<evidence type="ECO:0000256" key="12">
    <source>
        <dbReference type="ARBA" id="ARBA00023136"/>
    </source>
</evidence>
<keyword evidence="2 16" id="KW-0813">Transport</keyword>
<proteinExistence type="inferred from homology"/>
<dbReference type="SUPFAM" id="SSF52540">
    <property type="entry name" value="P-loop containing nucleoside triphosphate hydrolases"/>
    <property type="match status" value="1"/>
</dbReference>
<keyword evidence="9 16" id="KW-0408">Iron</keyword>
<evidence type="ECO:0000256" key="9">
    <source>
        <dbReference type="ARBA" id="ARBA00023004"/>
    </source>
</evidence>
<dbReference type="GO" id="GO:0005525">
    <property type="term" value="F:GTP binding"/>
    <property type="evidence" value="ECO:0007669"/>
    <property type="project" value="UniProtKB-KW"/>
</dbReference>
<evidence type="ECO:0000256" key="10">
    <source>
        <dbReference type="ARBA" id="ARBA00023065"/>
    </source>
</evidence>
<dbReference type="Gene3D" id="1.10.287.1770">
    <property type="match status" value="1"/>
</dbReference>
<keyword evidence="15" id="KW-0460">Magnesium</keyword>
<dbReference type="PANTHER" id="PTHR43185:SF1">
    <property type="entry name" value="FE(2+) TRANSPORTER FEOB"/>
    <property type="match status" value="1"/>
</dbReference>
<dbReference type="Gene3D" id="3.40.50.300">
    <property type="entry name" value="P-loop containing nucleotide triphosphate hydrolases"/>
    <property type="match status" value="1"/>
</dbReference>
<evidence type="ECO:0000256" key="1">
    <source>
        <dbReference type="ARBA" id="ARBA00004429"/>
    </source>
</evidence>
<sequence>MSAPLLVALAGQPNCGKSTLFNMLTGARQHVANYPGVTVEKKTGFFTLEDHRVELVDLPGTYSLTSYSLEEKTARDFILHAAPQVTINVADAANLKRNLYLTLQLLEMETPLVLALNMMDVAERRNIQIDTAGLARELGVAVIPTVGKKRSGVQGLRAAVAAAAQAGRRPSFVVDYGVLEPYLADLTDLLAREAALDGLPMRWLAVKLMENDQAARETLRARVANHTDILASVDMLRENFAGEQGVDAERHVAFARHRAAAALTARHVRLPQKSAPNLSDRADRFVCHRFFGPLILLTILLVLYEVAIVYGGDLAAMIWPLWDGAQNFLAGFLPAPGFLEDPPLRALGLWAMKSVTAILNYLPIFFLLFALIAIMEDSGYMPRMAFILDRAFRRFGLHGQSTLPLILGGVYVGGCAIPAVMATRAIPDERARLATILIAPMMNCLAKVPLYLILISAYFSAHSGMAMFFIATVTLFMALPVAKALSLTLLRGKPSAPFIMEMPPYHLPTLRGVLARAIERVWVFLKKIFTVVLAVAVVIFALINYPGLGEERMAAYNQKADQAMKTFLRAVDKTALAGQFAVEDVTPLLLFEEALKDAKRGVTDQEASKAVDAVFQARNPVYFTIARSVGKDGKALRPALRKLISQRKQLRRELREDTFEHSALGLAGKALEPVTQYAGFNWKINIALLSAFAAKENSAATLGAIYGLDGDVPAEESLRAGAAGFGPLHALALMLFMALYPPCVPTSVMVRLQSNSTGWMLFSILYQTCLGLAVATLVFTGGSLLGLTGWQAMWLFYGLCVALTIVMGMVPDPAPAAGVKPKTPVAA</sequence>
<dbReference type="Pfam" id="PF07664">
    <property type="entry name" value="FeoB_C"/>
    <property type="match status" value="1"/>
</dbReference>
<feature type="transmembrane region" description="Helical" evidence="16">
    <location>
        <begin position="355"/>
        <end position="375"/>
    </location>
</feature>
<feature type="transmembrane region" description="Helical" evidence="16">
    <location>
        <begin position="761"/>
        <end position="785"/>
    </location>
</feature>
<comment type="function">
    <text evidence="16">Probable transporter of a GTP-driven Fe(2+) uptake system.</text>
</comment>
<dbReference type="InterPro" id="IPR011640">
    <property type="entry name" value="Fe2_transport_prot_B_C"/>
</dbReference>
<evidence type="ECO:0000256" key="14">
    <source>
        <dbReference type="PIRSR" id="PIRSR603373-1"/>
    </source>
</evidence>